<proteinExistence type="predicted"/>
<protein>
    <recommendedName>
        <fullName evidence="3">Bacteriocin</fullName>
    </recommendedName>
</protein>
<reference evidence="2" key="1">
    <citation type="journal article" date="2019" name="Int. J. Syst. Evol. Microbiol.">
        <title>The Global Catalogue of Microorganisms (GCM) 10K type strain sequencing project: providing services to taxonomists for standard genome sequencing and annotation.</title>
        <authorList>
            <consortium name="The Broad Institute Genomics Platform"/>
            <consortium name="The Broad Institute Genome Sequencing Center for Infectious Disease"/>
            <person name="Wu L."/>
            <person name="Ma J."/>
        </authorList>
    </citation>
    <scope>NUCLEOTIDE SEQUENCE [LARGE SCALE GENOMIC DNA]</scope>
    <source>
        <strain evidence="2">CECT 7798</strain>
    </source>
</reference>
<dbReference type="RefSeq" id="WP_290295587.1">
    <property type="nucleotide sequence ID" value="NZ_JAUFQR010000001.1"/>
</dbReference>
<keyword evidence="2" id="KW-1185">Reference proteome</keyword>
<comment type="caution">
    <text evidence="1">The sequence shown here is derived from an EMBL/GenBank/DDBJ whole genome shotgun (WGS) entry which is preliminary data.</text>
</comment>
<dbReference type="Proteomes" id="UP001595735">
    <property type="component" value="Unassembled WGS sequence"/>
</dbReference>
<evidence type="ECO:0000313" key="2">
    <source>
        <dbReference type="Proteomes" id="UP001595735"/>
    </source>
</evidence>
<evidence type="ECO:0000313" key="1">
    <source>
        <dbReference type="EMBL" id="MFC3755550.1"/>
    </source>
</evidence>
<dbReference type="EMBL" id="JBHRYO010000002">
    <property type="protein sequence ID" value="MFC3755550.1"/>
    <property type="molecule type" value="Genomic_DNA"/>
</dbReference>
<evidence type="ECO:0008006" key="3">
    <source>
        <dbReference type="Google" id="ProtNLM"/>
    </source>
</evidence>
<accession>A0ABV7XUZ3</accession>
<gene>
    <name evidence="1" type="ORF">ACFONJ_06195</name>
</gene>
<name>A0ABV7XUZ3_9FLAO</name>
<sequence length="55" mass="6437">MKIKKSSNARKIDRQELKNVNGGIIIRDRTCCFYNEDNICCEWAPDLWSCRGIKC</sequence>
<organism evidence="1 2">
    <name type="scientific">Chryseobacterium tructae</name>
    <dbReference type="NCBI Taxonomy" id="1037380"/>
    <lineage>
        <taxon>Bacteria</taxon>
        <taxon>Pseudomonadati</taxon>
        <taxon>Bacteroidota</taxon>
        <taxon>Flavobacteriia</taxon>
        <taxon>Flavobacteriales</taxon>
        <taxon>Weeksellaceae</taxon>
        <taxon>Chryseobacterium group</taxon>
        <taxon>Chryseobacterium</taxon>
    </lineage>
</organism>